<gene>
    <name evidence="10" type="ORF">D9V34_05585</name>
</gene>
<comment type="subcellular location">
    <subcellularLocation>
        <location evidence="1">Cell membrane</location>
        <topology evidence="1">Multi-pass membrane protein</topology>
    </subcellularLocation>
</comment>
<feature type="transmembrane region" description="Helical" evidence="8">
    <location>
        <begin position="225"/>
        <end position="249"/>
    </location>
</feature>
<feature type="transmembrane region" description="Helical" evidence="8">
    <location>
        <begin position="455"/>
        <end position="479"/>
    </location>
</feature>
<keyword evidence="2" id="KW-0813">Transport</keyword>
<evidence type="ECO:0000256" key="7">
    <source>
        <dbReference type="SAM" id="MobiDB-lite"/>
    </source>
</evidence>
<accession>A0A3L7ATD5</accession>
<dbReference type="Pfam" id="PF07690">
    <property type="entry name" value="MFS_1"/>
    <property type="match status" value="1"/>
</dbReference>
<feature type="region of interest" description="Disordered" evidence="7">
    <location>
        <begin position="487"/>
        <end position="508"/>
    </location>
</feature>
<evidence type="ECO:0000256" key="6">
    <source>
        <dbReference type="ARBA" id="ARBA00023136"/>
    </source>
</evidence>
<dbReference type="InterPro" id="IPR050171">
    <property type="entry name" value="MFS_Transporters"/>
</dbReference>
<sequence length="508" mass="52557">MHERKASSPSLINRWTMVMRSGSDSAANTTSALISLGSGCSRRSSRLSTWSICEVMATSILRLPISTSLVVLSSSTRILVFIVPRKANSMNSSASSRRGGIWILAGILLTAIATGSAPSPLYPIYSAEWHLTSLQTTAVFAVYVGGLLITLLTAGALSDYIGRKPLITVGLAGLLIAMGFFMLANGFGTLILARVVQGASVGLMMGTLGAAMLDNAPRGNAALAATLNGAVPGIGLAFGAIASGTLARWAPNPEVTVYASFAILLVLLAVALIWVPETVSRRPGGWASLRPALAIPRDSRPLFGALAGAFAASWGLGGLFLAMLPSILVARFGLTDHLLSGLLIGLFTLIGSLTGILTRNVAPRRALLAGLAALIAGSALIVIAVDTEVFALVLVASVVGGIGFGAGFQAPLRMLTTTVEPHHRAGLLSAIYTISYLSFGVPVLVSGALEPVLGLATVATLYGILMAVSALIALIAQLASRRDRRLEREAERAERNPHPETGPIAPAA</sequence>
<dbReference type="PANTHER" id="PTHR23517:SF13">
    <property type="entry name" value="MAJOR FACILITATOR SUPERFAMILY MFS_1"/>
    <property type="match status" value="1"/>
</dbReference>
<feature type="transmembrane region" description="Helical" evidence="8">
    <location>
        <begin position="302"/>
        <end position="325"/>
    </location>
</feature>
<feature type="domain" description="Major facilitator superfamily (MFS) profile" evidence="9">
    <location>
        <begin position="99"/>
        <end position="481"/>
    </location>
</feature>
<feature type="transmembrane region" description="Helical" evidence="8">
    <location>
        <begin position="366"/>
        <end position="385"/>
    </location>
</feature>
<evidence type="ECO:0000256" key="8">
    <source>
        <dbReference type="SAM" id="Phobius"/>
    </source>
</evidence>
<feature type="transmembrane region" description="Helical" evidence="8">
    <location>
        <begin position="427"/>
        <end position="449"/>
    </location>
</feature>
<dbReference type="InterPro" id="IPR011701">
    <property type="entry name" value="MFS"/>
</dbReference>
<dbReference type="SUPFAM" id="SSF103473">
    <property type="entry name" value="MFS general substrate transporter"/>
    <property type="match status" value="1"/>
</dbReference>
<evidence type="ECO:0000256" key="5">
    <source>
        <dbReference type="ARBA" id="ARBA00022989"/>
    </source>
</evidence>
<feature type="transmembrane region" description="Helical" evidence="8">
    <location>
        <begin position="134"/>
        <end position="154"/>
    </location>
</feature>
<evidence type="ECO:0000313" key="10">
    <source>
        <dbReference type="EMBL" id="RLP82728.1"/>
    </source>
</evidence>
<name>A0A3L7ATD5_9MICO</name>
<evidence type="ECO:0000256" key="4">
    <source>
        <dbReference type="ARBA" id="ARBA00022692"/>
    </source>
</evidence>
<evidence type="ECO:0000259" key="9">
    <source>
        <dbReference type="PROSITE" id="PS50850"/>
    </source>
</evidence>
<organism evidence="10 11">
    <name type="scientific">Mycetocola lacteus</name>
    <dbReference type="NCBI Taxonomy" id="76637"/>
    <lineage>
        <taxon>Bacteria</taxon>
        <taxon>Bacillati</taxon>
        <taxon>Actinomycetota</taxon>
        <taxon>Actinomycetes</taxon>
        <taxon>Micrococcales</taxon>
        <taxon>Microbacteriaceae</taxon>
        <taxon>Mycetocola</taxon>
    </lineage>
</organism>
<dbReference type="InterPro" id="IPR005829">
    <property type="entry name" value="Sugar_transporter_CS"/>
</dbReference>
<evidence type="ECO:0000256" key="1">
    <source>
        <dbReference type="ARBA" id="ARBA00004651"/>
    </source>
</evidence>
<dbReference type="AlphaFoldDB" id="A0A3L7ATD5"/>
<keyword evidence="4 8" id="KW-0812">Transmembrane</keyword>
<feature type="transmembrane region" description="Helical" evidence="8">
    <location>
        <begin position="337"/>
        <end position="357"/>
    </location>
</feature>
<evidence type="ECO:0000256" key="2">
    <source>
        <dbReference type="ARBA" id="ARBA00022448"/>
    </source>
</evidence>
<dbReference type="PANTHER" id="PTHR23517">
    <property type="entry name" value="RESISTANCE PROTEIN MDTM, PUTATIVE-RELATED-RELATED"/>
    <property type="match status" value="1"/>
</dbReference>
<dbReference type="Proteomes" id="UP000269438">
    <property type="component" value="Unassembled WGS sequence"/>
</dbReference>
<dbReference type="PROSITE" id="PS50850">
    <property type="entry name" value="MFS"/>
    <property type="match status" value="1"/>
</dbReference>
<evidence type="ECO:0000256" key="3">
    <source>
        <dbReference type="ARBA" id="ARBA00022475"/>
    </source>
</evidence>
<dbReference type="InterPro" id="IPR020846">
    <property type="entry name" value="MFS_dom"/>
</dbReference>
<keyword evidence="11" id="KW-1185">Reference proteome</keyword>
<feature type="transmembrane region" description="Helical" evidence="8">
    <location>
        <begin position="166"/>
        <end position="184"/>
    </location>
</feature>
<proteinExistence type="predicted"/>
<keyword evidence="5 8" id="KW-1133">Transmembrane helix</keyword>
<keyword evidence="3" id="KW-1003">Cell membrane</keyword>
<feature type="transmembrane region" description="Helical" evidence="8">
    <location>
        <begin position="391"/>
        <end position="415"/>
    </location>
</feature>
<dbReference type="PROSITE" id="PS00216">
    <property type="entry name" value="SUGAR_TRANSPORT_1"/>
    <property type="match status" value="1"/>
</dbReference>
<feature type="transmembrane region" description="Helical" evidence="8">
    <location>
        <begin position="101"/>
        <end position="122"/>
    </location>
</feature>
<dbReference type="GO" id="GO:0005886">
    <property type="term" value="C:plasma membrane"/>
    <property type="evidence" value="ECO:0007669"/>
    <property type="project" value="UniProtKB-SubCell"/>
</dbReference>
<feature type="transmembrane region" description="Helical" evidence="8">
    <location>
        <begin position="255"/>
        <end position="275"/>
    </location>
</feature>
<dbReference type="InterPro" id="IPR036259">
    <property type="entry name" value="MFS_trans_sf"/>
</dbReference>
<evidence type="ECO:0000313" key="11">
    <source>
        <dbReference type="Proteomes" id="UP000269438"/>
    </source>
</evidence>
<comment type="caution">
    <text evidence="10">The sequence shown here is derived from an EMBL/GenBank/DDBJ whole genome shotgun (WGS) entry which is preliminary data.</text>
</comment>
<feature type="compositionally biased region" description="Basic and acidic residues" evidence="7">
    <location>
        <begin position="487"/>
        <end position="498"/>
    </location>
</feature>
<protein>
    <submittedName>
        <fullName evidence="10">MFS transporter</fullName>
    </submittedName>
</protein>
<keyword evidence="6 8" id="KW-0472">Membrane</keyword>
<dbReference type="EMBL" id="RCUY01000005">
    <property type="protein sequence ID" value="RLP82728.1"/>
    <property type="molecule type" value="Genomic_DNA"/>
</dbReference>
<dbReference type="Gene3D" id="1.20.1250.20">
    <property type="entry name" value="MFS general substrate transporter like domains"/>
    <property type="match status" value="1"/>
</dbReference>
<dbReference type="GO" id="GO:0022857">
    <property type="term" value="F:transmembrane transporter activity"/>
    <property type="evidence" value="ECO:0007669"/>
    <property type="project" value="InterPro"/>
</dbReference>
<reference evidence="10 11" key="1">
    <citation type="submission" date="2018-10" db="EMBL/GenBank/DDBJ databases">
        <authorList>
            <person name="Li J."/>
        </authorList>
    </citation>
    <scope>NUCLEOTIDE SEQUENCE [LARGE SCALE GENOMIC DNA]</scope>
    <source>
        <strain evidence="10 11">JCM 11654</strain>
    </source>
</reference>
<feature type="transmembrane region" description="Helical" evidence="8">
    <location>
        <begin position="190"/>
        <end position="213"/>
    </location>
</feature>